<dbReference type="Gene3D" id="1.10.287.130">
    <property type="match status" value="1"/>
</dbReference>
<keyword evidence="10" id="KW-0812">Transmembrane</keyword>
<feature type="transmembrane region" description="Helical" evidence="10">
    <location>
        <begin position="27"/>
        <end position="46"/>
    </location>
</feature>
<dbReference type="SMART" id="SM00387">
    <property type="entry name" value="HATPase_c"/>
    <property type="match status" value="1"/>
</dbReference>
<dbReference type="SUPFAM" id="SSF55781">
    <property type="entry name" value="GAF domain-like"/>
    <property type="match status" value="1"/>
</dbReference>
<dbReference type="FunFam" id="3.30.565.10:FF:000010">
    <property type="entry name" value="Sensor histidine kinase RcsC"/>
    <property type="match status" value="1"/>
</dbReference>
<organism evidence="14 15">
    <name type="scientific">Solimonas terrae</name>
    <dbReference type="NCBI Taxonomy" id="1396819"/>
    <lineage>
        <taxon>Bacteria</taxon>
        <taxon>Pseudomonadati</taxon>
        <taxon>Pseudomonadota</taxon>
        <taxon>Gammaproteobacteria</taxon>
        <taxon>Nevskiales</taxon>
        <taxon>Nevskiaceae</taxon>
        <taxon>Solimonas</taxon>
    </lineage>
</organism>
<dbReference type="Pfam" id="PF13185">
    <property type="entry name" value="GAF_2"/>
    <property type="match status" value="1"/>
</dbReference>
<dbReference type="CDD" id="cd00156">
    <property type="entry name" value="REC"/>
    <property type="match status" value="1"/>
</dbReference>
<dbReference type="PANTHER" id="PTHR45339">
    <property type="entry name" value="HYBRID SIGNAL TRANSDUCTION HISTIDINE KINASE J"/>
    <property type="match status" value="1"/>
</dbReference>
<dbReference type="EMBL" id="JAAMOW010000008">
    <property type="protein sequence ID" value="NGY06117.1"/>
    <property type="molecule type" value="Genomic_DNA"/>
</dbReference>
<dbReference type="SUPFAM" id="SSF47384">
    <property type="entry name" value="Homodimeric domain of signal transducing histidine kinase"/>
    <property type="match status" value="1"/>
</dbReference>
<dbReference type="InterPro" id="IPR003660">
    <property type="entry name" value="HAMP_dom"/>
</dbReference>
<keyword evidence="6" id="KW-0418">Kinase</keyword>
<protein>
    <recommendedName>
        <fullName evidence="3">histidine kinase</fullName>
        <ecNumber evidence="3">2.7.13.3</ecNumber>
    </recommendedName>
</protein>
<dbReference type="InterPro" id="IPR005467">
    <property type="entry name" value="His_kinase_dom"/>
</dbReference>
<evidence type="ECO:0000256" key="5">
    <source>
        <dbReference type="ARBA" id="ARBA00022679"/>
    </source>
</evidence>
<comment type="catalytic activity">
    <reaction evidence="1">
        <text>ATP + protein L-histidine = ADP + protein N-phospho-L-histidine.</text>
        <dbReference type="EC" id="2.7.13.3"/>
    </reaction>
</comment>
<dbReference type="InterPro" id="IPR029016">
    <property type="entry name" value="GAF-like_dom_sf"/>
</dbReference>
<comment type="subcellular location">
    <subcellularLocation>
        <location evidence="2">Membrane</location>
    </subcellularLocation>
</comment>
<feature type="modified residue" description="4-aspartylphosphate" evidence="8">
    <location>
        <position position="895"/>
    </location>
</feature>
<dbReference type="InterPro" id="IPR011006">
    <property type="entry name" value="CheY-like_superfamily"/>
</dbReference>
<dbReference type="PANTHER" id="PTHR45339:SF1">
    <property type="entry name" value="HYBRID SIGNAL TRANSDUCTION HISTIDINE KINASE J"/>
    <property type="match status" value="1"/>
</dbReference>
<evidence type="ECO:0000259" key="13">
    <source>
        <dbReference type="PROSITE" id="PS50885"/>
    </source>
</evidence>
<keyword evidence="7" id="KW-0902">Two-component regulatory system</keyword>
<dbReference type="SMART" id="SM00388">
    <property type="entry name" value="HisKA"/>
    <property type="match status" value="1"/>
</dbReference>
<dbReference type="Gene3D" id="3.30.565.10">
    <property type="entry name" value="Histidine kinase-like ATPase, C-terminal domain"/>
    <property type="match status" value="1"/>
</dbReference>
<dbReference type="SMART" id="SM00304">
    <property type="entry name" value="HAMP"/>
    <property type="match status" value="1"/>
</dbReference>
<comment type="caution">
    <text evidence="14">The sequence shown here is derived from an EMBL/GenBank/DDBJ whole genome shotgun (WGS) entry which is preliminary data.</text>
</comment>
<dbReference type="InterPro" id="IPR036890">
    <property type="entry name" value="HATPase_C_sf"/>
</dbReference>
<dbReference type="Proteomes" id="UP000472676">
    <property type="component" value="Unassembled WGS sequence"/>
</dbReference>
<dbReference type="GO" id="GO:0016020">
    <property type="term" value="C:membrane"/>
    <property type="evidence" value="ECO:0007669"/>
    <property type="project" value="UniProtKB-SubCell"/>
</dbReference>
<dbReference type="AlphaFoldDB" id="A0A6M2BVY3"/>
<dbReference type="InterPro" id="IPR003594">
    <property type="entry name" value="HATPase_dom"/>
</dbReference>
<dbReference type="InterPro" id="IPR001789">
    <property type="entry name" value="Sig_transdc_resp-reg_receiver"/>
</dbReference>
<dbReference type="Pfam" id="PF00072">
    <property type="entry name" value="Response_reg"/>
    <property type="match status" value="3"/>
</dbReference>
<dbReference type="PROSITE" id="PS50110">
    <property type="entry name" value="RESPONSE_REGULATORY"/>
    <property type="match status" value="3"/>
</dbReference>
<evidence type="ECO:0000256" key="7">
    <source>
        <dbReference type="ARBA" id="ARBA00023012"/>
    </source>
</evidence>
<evidence type="ECO:0000313" key="15">
    <source>
        <dbReference type="Proteomes" id="UP000472676"/>
    </source>
</evidence>
<keyword evidence="15" id="KW-1185">Reference proteome</keyword>
<evidence type="ECO:0000256" key="8">
    <source>
        <dbReference type="PROSITE-ProRule" id="PRU00169"/>
    </source>
</evidence>
<dbReference type="CDD" id="cd19410">
    <property type="entry name" value="HK9-like_sensor"/>
    <property type="match status" value="1"/>
</dbReference>
<accession>A0A6M2BVY3</accession>
<dbReference type="InterPro" id="IPR007891">
    <property type="entry name" value="CHASE3"/>
</dbReference>
<dbReference type="RefSeq" id="WP_166259017.1">
    <property type="nucleotide sequence ID" value="NZ_JAAMOW010000008.1"/>
</dbReference>
<keyword evidence="5" id="KW-0808">Transferase</keyword>
<proteinExistence type="predicted"/>
<keyword evidence="4 8" id="KW-0597">Phosphoprotein</keyword>
<gene>
    <name evidence="14" type="ORF">G7Y85_15185</name>
</gene>
<dbReference type="PRINTS" id="PR00344">
    <property type="entry name" value="BCTRLSENSOR"/>
</dbReference>
<evidence type="ECO:0000256" key="3">
    <source>
        <dbReference type="ARBA" id="ARBA00012438"/>
    </source>
</evidence>
<dbReference type="Gene3D" id="1.10.8.500">
    <property type="entry name" value="HAMP domain in histidine kinase"/>
    <property type="match status" value="1"/>
</dbReference>
<dbReference type="SMART" id="SM00448">
    <property type="entry name" value="REC"/>
    <property type="match status" value="3"/>
</dbReference>
<feature type="domain" description="Response regulatory" evidence="12">
    <location>
        <begin position="846"/>
        <end position="959"/>
    </location>
</feature>
<sequence>MSKPSAADRLGISRRLLTDSSLRAKTLWALSITMGLFVLTAGAFLINQQQVREARRWTDHTTEVLSLTDELQLQVLKQESNLRGFVATRRDEFLPPYKAAVRHFDTTIGELLEMTTDNAEQQARLHRIVGMMAQWREEIATVEISEIGNRDDKDATALVATGRGKQLTDAIQTQIKQSADAEQALLTIRNQLLSRQLDNIRLLAIASLLAGLLFCALALAVVQRSLATPMRHLTELVARLTAGDLRIEVPHTERGDEVGAIARAIEAFRHASQEVQKREWLKRHLAALSSELSQQRDYESFGNAILAYLCPLTGAGYGVLFRALDEELALSPVGSYGYKERRDQARTLREGLAAECLRSGKPITLDPVPADYLRIASGLGAATPSSVRLWPLRGIERVVGVLELASFAPLGAAGEELLEEATRLTGLAMEALSSAIRTRGLLEETRAQAEELQASEEALRVQQEQLRTANEALGTKNSALEEQGRRLQASEEELRVQTEELRNANETLGDKSRALNEFNDRLLAFQQELESKNRDLEQASRYKSEFLANMSHELRTPLNSLLILAKDLADNGSGNLTAEQVESAQIVHDSGQNLLGLINDILDLSKIEAGRMDVDWEEVALDSIGGNADRSFRRVARDRGLEFSIDIEPGLPARIQSDGTKLNQILTNLIGNALKFTHAGSVRLSIGRPGDDLPTPGELPRERTLALSVSDTGIGIGPEKLARLFQPFEQGDGTTSRRYGGTGLGLSISRALAQMLGGDIVVQSTPGSGSRFTLLLPEDGRAFAGKATAGEATIAVAATAPAAALTPTATVAAPPAAAVPVVAPPAARRGPQIPDDREQLQPGDICILVIEDDGAFARVLAEMTRRKGYRALVATDGESGLELARRYRPSGILLDVDLPVMSGWSVMEQLKGDIATRHIPVHFVTANDEASRGLAMGAVGFLTKPATRESLDVAFQRVLQVGDGERRRVLVVEDDPGARHAIGRLLAGQAIDLVEADTAARGLQLSQERRFDCIVLDLSLPDANGLEFLEQLARRGPVPPVVIYSARELSREEDLRLREYTDSIVIKGAQSPGRLLDEVSLFLHAVRKPSSPTPTAQQPSDLAGRTVLVVDDDMRNVFALSKTLRGHGLKVLVAQDGQKALAQLEQHSDVDWVLMDVMMPGMDGHEATREIRKRPQWRELPVIAVTAKAMKGDREKCLEAGANDYLTKPIDIDKLLSMMRAWQRHV</sequence>
<dbReference type="InterPro" id="IPR003661">
    <property type="entry name" value="HisK_dim/P_dom"/>
</dbReference>
<dbReference type="SUPFAM" id="SSF52172">
    <property type="entry name" value="CheY-like"/>
    <property type="match status" value="3"/>
</dbReference>
<evidence type="ECO:0000256" key="10">
    <source>
        <dbReference type="SAM" id="Phobius"/>
    </source>
</evidence>
<feature type="domain" description="Response regulatory" evidence="12">
    <location>
        <begin position="1106"/>
        <end position="1223"/>
    </location>
</feature>
<dbReference type="Pfam" id="PF05227">
    <property type="entry name" value="CHASE3"/>
    <property type="match status" value="1"/>
</dbReference>
<dbReference type="CDD" id="cd00082">
    <property type="entry name" value="HisKA"/>
    <property type="match status" value="1"/>
</dbReference>
<dbReference type="Pfam" id="PF00512">
    <property type="entry name" value="HisKA"/>
    <property type="match status" value="1"/>
</dbReference>
<dbReference type="Pfam" id="PF00672">
    <property type="entry name" value="HAMP"/>
    <property type="match status" value="1"/>
</dbReference>
<feature type="domain" description="Response regulatory" evidence="12">
    <location>
        <begin position="968"/>
        <end position="1082"/>
    </location>
</feature>
<keyword evidence="10" id="KW-0472">Membrane</keyword>
<dbReference type="SUPFAM" id="SSF158472">
    <property type="entry name" value="HAMP domain-like"/>
    <property type="match status" value="1"/>
</dbReference>
<dbReference type="SUPFAM" id="SSF55874">
    <property type="entry name" value="ATPase domain of HSP90 chaperone/DNA topoisomerase II/histidine kinase"/>
    <property type="match status" value="1"/>
</dbReference>
<dbReference type="Gene3D" id="3.30.450.40">
    <property type="match status" value="1"/>
</dbReference>
<dbReference type="GO" id="GO:0000155">
    <property type="term" value="F:phosphorelay sensor kinase activity"/>
    <property type="evidence" value="ECO:0007669"/>
    <property type="project" value="InterPro"/>
</dbReference>
<evidence type="ECO:0000259" key="12">
    <source>
        <dbReference type="PROSITE" id="PS50110"/>
    </source>
</evidence>
<name>A0A6M2BVY3_9GAMM</name>
<dbReference type="InterPro" id="IPR036097">
    <property type="entry name" value="HisK_dim/P_sf"/>
</dbReference>
<evidence type="ECO:0000256" key="1">
    <source>
        <dbReference type="ARBA" id="ARBA00000085"/>
    </source>
</evidence>
<dbReference type="EC" id="2.7.13.3" evidence="3"/>
<dbReference type="CDD" id="cd16922">
    <property type="entry name" value="HATPase_EvgS-ArcB-TorS-like"/>
    <property type="match status" value="1"/>
</dbReference>
<feature type="domain" description="Histidine kinase" evidence="11">
    <location>
        <begin position="549"/>
        <end position="780"/>
    </location>
</feature>
<keyword evidence="9" id="KW-0175">Coiled coil</keyword>
<dbReference type="Pfam" id="PF02518">
    <property type="entry name" value="HATPase_c"/>
    <property type="match status" value="1"/>
</dbReference>
<evidence type="ECO:0000256" key="4">
    <source>
        <dbReference type="ARBA" id="ARBA00022553"/>
    </source>
</evidence>
<reference evidence="14 15" key="1">
    <citation type="journal article" date="2014" name="Int. J. Syst. Evol. Microbiol.">
        <title>Solimonas terrae sp. nov., isolated from soil.</title>
        <authorList>
            <person name="Kim S.J."/>
            <person name="Moon J.Y."/>
            <person name="Weon H.Y."/>
            <person name="Ahn J.H."/>
            <person name="Chen W.M."/>
            <person name="Kwon S.W."/>
        </authorList>
    </citation>
    <scope>NUCLEOTIDE SEQUENCE [LARGE SCALE GENOMIC DNA]</scope>
    <source>
        <strain evidence="14 15">KIS83-12</strain>
    </source>
</reference>
<evidence type="ECO:0000256" key="9">
    <source>
        <dbReference type="SAM" id="Coils"/>
    </source>
</evidence>
<dbReference type="PROSITE" id="PS50109">
    <property type="entry name" value="HIS_KIN"/>
    <property type="match status" value="1"/>
</dbReference>
<evidence type="ECO:0000313" key="14">
    <source>
        <dbReference type="EMBL" id="NGY06117.1"/>
    </source>
</evidence>
<keyword evidence="10" id="KW-1133">Transmembrane helix</keyword>
<dbReference type="CDD" id="cd06225">
    <property type="entry name" value="HAMP"/>
    <property type="match status" value="1"/>
</dbReference>
<feature type="modified residue" description="4-aspartylphosphate" evidence="8">
    <location>
        <position position="1017"/>
    </location>
</feature>
<feature type="modified residue" description="4-aspartylphosphate" evidence="8">
    <location>
        <position position="1156"/>
    </location>
</feature>
<feature type="coiled-coil region" evidence="9">
    <location>
        <begin position="442"/>
        <end position="539"/>
    </location>
</feature>
<dbReference type="CDD" id="cd17546">
    <property type="entry name" value="REC_hyHK_CKI1_RcsC-like"/>
    <property type="match status" value="1"/>
</dbReference>
<feature type="domain" description="HAMP" evidence="13">
    <location>
        <begin position="224"/>
        <end position="277"/>
    </location>
</feature>
<evidence type="ECO:0000259" key="11">
    <source>
        <dbReference type="PROSITE" id="PS50109"/>
    </source>
</evidence>
<dbReference type="InterPro" id="IPR004358">
    <property type="entry name" value="Sig_transdc_His_kin-like_C"/>
</dbReference>
<dbReference type="InterPro" id="IPR003018">
    <property type="entry name" value="GAF"/>
</dbReference>
<evidence type="ECO:0000256" key="2">
    <source>
        <dbReference type="ARBA" id="ARBA00004370"/>
    </source>
</evidence>
<dbReference type="Gene3D" id="3.40.50.2300">
    <property type="match status" value="3"/>
</dbReference>
<evidence type="ECO:0000256" key="6">
    <source>
        <dbReference type="ARBA" id="ARBA00022777"/>
    </source>
</evidence>
<dbReference type="PROSITE" id="PS50885">
    <property type="entry name" value="HAMP"/>
    <property type="match status" value="1"/>
</dbReference>
<feature type="transmembrane region" description="Helical" evidence="10">
    <location>
        <begin position="202"/>
        <end position="222"/>
    </location>
</feature>